<accession>A0A9P4TBA7</accession>
<name>A0A9P4TBA7_CURKU</name>
<evidence type="ECO:0000256" key="1">
    <source>
        <dbReference type="SAM" id="MobiDB-lite"/>
    </source>
</evidence>
<feature type="region of interest" description="Disordered" evidence="1">
    <location>
        <begin position="83"/>
        <end position="128"/>
    </location>
</feature>
<dbReference type="OrthoDB" id="3800557at2759"/>
<feature type="compositionally biased region" description="Polar residues" evidence="1">
    <location>
        <begin position="434"/>
        <end position="443"/>
    </location>
</feature>
<organism evidence="2 3">
    <name type="scientific">Curvularia kusanoi</name>
    <name type="common">Cochliobolus kusanoi</name>
    <dbReference type="NCBI Taxonomy" id="90978"/>
    <lineage>
        <taxon>Eukaryota</taxon>
        <taxon>Fungi</taxon>
        <taxon>Dikarya</taxon>
        <taxon>Ascomycota</taxon>
        <taxon>Pezizomycotina</taxon>
        <taxon>Dothideomycetes</taxon>
        <taxon>Pleosporomycetidae</taxon>
        <taxon>Pleosporales</taxon>
        <taxon>Pleosporineae</taxon>
        <taxon>Pleosporaceae</taxon>
        <taxon>Curvularia</taxon>
    </lineage>
</organism>
<feature type="compositionally biased region" description="Polar residues" evidence="1">
    <location>
        <begin position="114"/>
        <end position="128"/>
    </location>
</feature>
<dbReference type="EMBL" id="SWKU01000017">
    <property type="protein sequence ID" value="KAF2999261.1"/>
    <property type="molecule type" value="Genomic_DNA"/>
</dbReference>
<protein>
    <submittedName>
        <fullName evidence="2">Uncharacterized protein</fullName>
    </submittedName>
</protein>
<dbReference type="Proteomes" id="UP000801428">
    <property type="component" value="Unassembled WGS sequence"/>
</dbReference>
<feature type="compositionally biased region" description="Basic and acidic residues" evidence="1">
    <location>
        <begin position="664"/>
        <end position="693"/>
    </location>
</feature>
<feature type="region of interest" description="Disordered" evidence="1">
    <location>
        <begin position="662"/>
        <end position="693"/>
    </location>
</feature>
<evidence type="ECO:0000313" key="3">
    <source>
        <dbReference type="Proteomes" id="UP000801428"/>
    </source>
</evidence>
<reference evidence="2" key="1">
    <citation type="submission" date="2019-04" db="EMBL/GenBank/DDBJ databases">
        <title>Sequencing of skin fungus with MAO and IRED activity.</title>
        <authorList>
            <person name="Marsaioli A.J."/>
            <person name="Bonatto J.M.C."/>
            <person name="Reis Junior O."/>
        </authorList>
    </citation>
    <scope>NUCLEOTIDE SEQUENCE</scope>
    <source>
        <strain evidence="2">30M1</strain>
    </source>
</reference>
<feature type="region of interest" description="Disordered" evidence="1">
    <location>
        <begin position="434"/>
        <end position="498"/>
    </location>
</feature>
<sequence>MDSGMALGVVNPYHREAEGQVVSPEPALELPPGFLEKPHVRHALKYMDTDEQRETTLKVALAWKEKFATEQWKSVLTAIEHAKKEDSVRSSPQDEVFGDIRPTPSWLKRPRAATATSTPGVPNPLTASLPSCGTSAKITPWPRRWDLVTSGPVTPLSAVRIGNSFSSGGFWSMSGEPQPQPHETIEQVAPVDPEPESPIGFQDPEARQIHTRLKSDVDKLARKLCLARYNTEVAGMDDYVPNSLIKPSDVEEAAQMILYGCKVELKDMIVTDLPLKLRRWAMDEAKLRSQLIVKDEADLRLQNDWMNSEALGTIPETLDAKSYNPPPTDLVLSILDEQREALRIFRLERDAALRMKDPARDSAWAVRILEDAERRVESEADLWSNDSGDDGYNYTNFLRSIKSEMSASASSEALSLMVEELSNFETTSFRFPSEPNLSSTIGSHESHRSDISSTISSEGLNTPIRRRPSLHVVTDIANQASPGQLSPEDRESRHRGPGLADLNHWAEELKRMDAVRAEQKRLRALQQSQISSHENKRDLLLIRPPTKQTAFGVAASQTSSADIIYRQSSDPSSPPNPDSSGPSPRTLYAQSISRSTSLLEPGCRLVDTRNASTPTPSQRTSGISWNHSLRRLRHQRTTSTATAYNVGITTTDENEWMAELVGMESRERSRQADERNREGDDRNDAFKALEGDE</sequence>
<dbReference type="AlphaFoldDB" id="A0A9P4TBA7"/>
<gene>
    <name evidence="2" type="ORF">E8E13_003225</name>
</gene>
<comment type="caution">
    <text evidence="2">The sequence shown here is derived from an EMBL/GenBank/DDBJ whole genome shotgun (WGS) entry which is preliminary data.</text>
</comment>
<keyword evidence="3" id="KW-1185">Reference proteome</keyword>
<feature type="region of interest" description="Disordered" evidence="1">
    <location>
        <begin position="565"/>
        <end position="587"/>
    </location>
</feature>
<evidence type="ECO:0000313" key="2">
    <source>
        <dbReference type="EMBL" id="KAF2999261.1"/>
    </source>
</evidence>
<proteinExistence type="predicted"/>